<dbReference type="AlphaFoldDB" id="A0A6G1VNZ7"/>
<feature type="region of interest" description="Disordered" evidence="1">
    <location>
        <begin position="85"/>
        <end position="127"/>
    </location>
</feature>
<dbReference type="InterPro" id="IPR038475">
    <property type="entry name" value="RecG_C_sf"/>
</dbReference>
<evidence type="ECO:0000256" key="1">
    <source>
        <dbReference type="SAM" id="MobiDB-lite"/>
    </source>
</evidence>
<feature type="compositionally biased region" description="Basic and acidic residues" evidence="1">
    <location>
        <begin position="114"/>
        <end position="127"/>
    </location>
</feature>
<dbReference type="RefSeq" id="WP_153090496.1">
    <property type="nucleotide sequence ID" value="NZ_VZAH01000090.1"/>
</dbReference>
<feature type="compositionally biased region" description="Polar residues" evidence="1">
    <location>
        <begin position="85"/>
        <end position="107"/>
    </location>
</feature>
<gene>
    <name evidence="2" type="ORF">F7D25_09300</name>
</gene>
<dbReference type="EMBL" id="VZAH01000090">
    <property type="protein sequence ID" value="MQP14598.1"/>
    <property type="molecule type" value="Genomic_DNA"/>
</dbReference>
<dbReference type="Proteomes" id="UP000477980">
    <property type="component" value="Unassembled WGS sequence"/>
</dbReference>
<dbReference type="OrthoDB" id="9807907at2"/>
<organism evidence="2 3">
    <name type="scientific">Segatella copri</name>
    <dbReference type="NCBI Taxonomy" id="165179"/>
    <lineage>
        <taxon>Bacteria</taxon>
        <taxon>Pseudomonadati</taxon>
        <taxon>Bacteroidota</taxon>
        <taxon>Bacteroidia</taxon>
        <taxon>Bacteroidales</taxon>
        <taxon>Prevotellaceae</taxon>
        <taxon>Segatella</taxon>
    </lineage>
</organism>
<accession>A0A6G1VNZ7</accession>
<sequence>MPSSIIILLLTLCSKVFLDNQVGSLPENPTIANVFYRSGLMESWGRGIGLIMQKCEEAGLPQPTIDVSVSFVNLTIYFAQSLESGDNMTNVPQNVPQDVPQETSANEPINEPINEPKDEPIKPSERQ</sequence>
<comment type="caution">
    <text evidence="2">The sequence shown here is derived from an EMBL/GenBank/DDBJ whole genome shotgun (WGS) entry which is preliminary data.</text>
</comment>
<protein>
    <submittedName>
        <fullName evidence="2">Uncharacterized protein</fullName>
    </submittedName>
</protein>
<proteinExistence type="predicted"/>
<dbReference type="Pfam" id="PF13749">
    <property type="entry name" value="HATPase_c_4"/>
    <property type="match status" value="1"/>
</dbReference>
<evidence type="ECO:0000313" key="2">
    <source>
        <dbReference type="EMBL" id="MQP14598.1"/>
    </source>
</evidence>
<dbReference type="Gene3D" id="3.30.565.60">
    <property type="match status" value="1"/>
</dbReference>
<name>A0A6G1VNZ7_9BACT</name>
<reference evidence="2 3" key="1">
    <citation type="submission" date="2019-09" db="EMBL/GenBank/DDBJ databases">
        <title>Distinct polysaccharide growth profiles of human intestinal Prevotella copri isolates.</title>
        <authorList>
            <person name="Fehlner-Peach H."/>
            <person name="Magnabosco C."/>
            <person name="Raghavan V."/>
            <person name="Scher J.U."/>
            <person name="Tett A."/>
            <person name="Cox L.M."/>
            <person name="Gottsegen C."/>
            <person name="Watters A."/>
            <person name="Wiltshire- Gordon J.D."/>
            <person name="Segata N."/>
            <person name="Bonneau R."/>
            <person name="Littman D.R."/>
        </authorList>
    </citation>
    <scope>NUCLEOTIDE SEQUENCE [LARGE SCALE GENOMIC DNA]</scope>
    <source>
        <strain evidence="3">iAA917</strain>
    </source>
</reference>
<evidence type="ECO:0000313" key="3">
    <source>
        <dbReference type="Proteomes" id="UP000477980"/>
    </source>
</evidence>